<evidence type="ECO:0000259" key="1">
    <source>
        <dbReference type="Pfam" id="PF06983"/>
    </source>
</evidence>
<dbReference type="EMBL" id="BJUU01000001">
    <property type="protein sequence ID" value="GEK78832.1"/>
    <property type="molecule type" value="Genomic_DNA"/>
</dbReference>
<proteinExistence type="predicted"/>
<dbReference type="SUPFAM" id="SSF54593">
    <property type="entry name" value="Glyoxalase/Bleomycin resistance protein/Dihydroxybiphenyl dioxygenase"/>
    <property type="match status" value="1"/>
</dbReference>
<accession>A0AA87R9Z8</accession>
<dbReference type="AlphaFoldDB" id="A0AA87R9Z8"/>
<evidence type="ECO:0000313" key="3">
    <source>
        <dbReference type="Proteomes" id="UP000321749"/>
    </source>
</evidence>
<evidence type="ECO:0000313" key="2">
    <source>
        <dbReference type="EMBL" id="GEK78832.1"/>
    </source>
</evidence>
<dbReference type="PIRSF" id="PIRSF021700">
    <property type="entry name" value="3_dmu_93_MTrfase"/>
    <property type="match status" value="1"/>
</dbReference>
<dbReference type="CDD" id="cd06588">
    <property type="entry name" value="PhnB_like"/>
    <property type="match status" value="1"/>
</dbReference>
<dbReference type="PANTHER" id="PTHR33990">
    <property type="entry name" value="PROTEIN YJDN-RELATED"/>
    <property type="match status" value="1"/>
</dbReference>
<feature type="domain" description="PhnB-like" evidence="1">
    <location>
        <begin position="7"/>
        <end position="125"/>
    </location>
</feature>
<gene>
    <name evidence="2" type="ORF">ABA31_01830</name>
</gene>
<protein>
    <recommendedName>
        <fullName evidence="1">PhnB-like domain-containing protein</fullName>
    </recommendedName>
</protein>
<dbReference type="PANTHER" id="PTHR33990:SF2">
    <property type="entry name" value="PHNB-LIKE DOMAIN-CONTAINING PROTEIN"/>
    <property type="match status" value="1"/>
</dbReference>
<dbReference type="Gene3D" id="3.10.180.10">
    <property type="entry name" value="2,3-Dihydroxybiphenyl 1,2-Dioxygenase, domain 1"/>
    <property type="match status" value="1"/>
</dbReference>
<dbReference type="InterPro" id="IPR028973">
    <property type="entry name" value="PhnB-like"/>
</dbReference>
<keyword evidence="3" id="KW-1185">Reference proteome</keyword>
<dbReference type="Pfam" id="PF06983">
    <property type="entry name" value="3-dmu-9_3-mt"/>
    <property type="match status" value="1"/>
</dbReference>
<dbReference type="Proteomes" id="UP000321749">
    <property type="component" value="Unassembled WGS sequence"/>
</dbReference>
<dbReference type="InterPro" id="IPR009725">
    <property type="entry name" value="3_dmu_93_MTrfase"/>
</dbReference>
<sequence length="162" mass="17481">MAAMTDVRTVLWFDGRIEEAAELYVSLLPDSAITEVTRYPEGDDPWPGEHRPGEALTVDLTIAGVPYQLLNGGPQFPQSEAVSIAVTVDGQAEVDRLWDALVADGGAESVCGWCRDRFGVNWQVIPQQLAELMRGPRANEVTKAMLGMRKLEVAGLEAAAAG</sequence>
<reference evidence="2 3" key="1">
    <citation type="submission" date="2019-07" db="EMBL/GenBank/DDBJ databases">
        <title>Whole genome shotgun sequence of Agrococcus baldri NBRC 103055.</title>
        <authorList>
            <person name="Hosoyama A."/>
            <person name="Uohara A."/>
            <person name="Ohji S."/>
            <person name="Ichikawa N."/>
        </authorList>
    </citation>
    <scope>NUCLEOTIDE SEQUENCE [LARGE SCALE GENOMIC DNA]</scope>
    <source>
        <strain evidence="2 3">NBRC 103055</strain>
    </source>
</reference>
<name>A0AA87R9Z8_9MICO</name>
<dbReference type="InterPro" id="IPR029068">
    <property type="entry name" value="Glyas_Bleomycin-R_OHBP_Dase"/>
</dbReference>
<organism evidence="2 3">
    <name type="scientific">Agrococcus baldri</name>
    <dbReference type="NCBI Taxonomy" id="153730"/>
    <lineage>
        <taxon>Bacteria</taxon>
        <taxon>Bacillati</taxon>
        <taxon>Actinomycetota</taxon>
        <taxon>Actinomycetes</taxon>
        <taxon>Micrococcales</taxon>
        <taxon>Microbacteriaceae</taxon>
        <taxon>Agrococcus</taxon>
    </lineage>
</organism>
<comment type="caution">
    <text evidence="2">The sequence shown here is derived from an EMBL/GenBank/DDBJ whole genome shotgun (WGS) entry which is preliminary data.</text>
</comment>